<evidence type="ECO:0000256" key="1">
    <source>
        <dbReference type="PIRSR" id="PIRSR600101-2"/>
    </source>
</evidence>
<dbReference type="Gene3D" id="3.60.20.40">
    <property type="match status" value="1"/>
</dbReference>
<dbReference type="InterPro" id="IPR000101">
    <property type="entry name" value="GGT_peptidase"/>
</dbReference>
<dbReference type="GO" id="GO:0005886">
    <property type="term" value="C:plasma membrane"/>
    <property type="evidence" value="ECO:0007669"/>
    <property type="project" value="TreeGrafter"/>
</dbReference>
<feature type="region of interest" description="Disordered" evidence="2">
    <location>
        <begin position="1"/>
        <end position="27"/>
    </location>
</feature>
<name>A0AAV1XLK5_LUPLU</name>
<dbReference type="InterPro" id="IPR043137">
    <property type="entry name" value="GGT_ssub_C"/>
</dbReference>
<proteinExistence type="predicted"/>
<evidence type="ECO:0000256" key="2">
    <source>
        <dbReference type="SAM" id="MobiDB-lite"/>
    </source>
</evidence>
<dbReference type="GO" id="GO:0006751">
    <property type="term" value="P:glutathione catabolic process"/>
    <property type="evidence" value="ECO:0007669"/>
    <property type="project" value="InterPro"/>
</dbReference>
<evidence type="ECO:0000313" key="3">
    <source>
        <dbReference type="EMBL" id="CAL0321882.1"/>
    </source>
</evidence>
<dbReference type="PANTHER" id="PTHR11686:SF9">
    <property type="entry name" value="RE13973P"/>
    <property type="match status" value="1"/>
</dbReference>
<sequence length="176" mass="19475">MHDFSTPTEISPDKLPPAPTNFIEPNKRPLSAMTPIIITKDDQLVGVIGGSGGMNIIPAVVQVFLNHFVKRMNPLEAVPSPRIYHKLIPNVVRYENLSTYEGDHIELSEENIIFLKERGHQLHETPALAITQFVVQSIKTCIKMNRKIGKDTSLLTKLGTLRAVSDPRKGGYPAAA</sequence>
<feature type="binding site" evidence="1">
    <location>
        <position position="53"/>
    </location>
    <ligand>
        <name>L-glutamate</name>
        <dbReference type="ChEBI" id="CHEBI:29985"/>
    </ligand>
</feature>
<dbReference type="GO" id="GO:0036374">
    <property type="term" value="F:glutathione hydrolase activity"/>
    <property type="evidence" value="ECO:0007669"/>
    <property type="project" value="InterPro"/>
</dbReference>
<feature type="binding site" evidence="1">
    <location>
        <position position="3"/>
    </location>
    <ligand>
        <name>L-glutamate</name>
        <dbReference type="ChEBI" id="CHEBI:29985"/>
    </ligand>
</feature>
<dbReference type="EMBL" id="CAXHTB010000016">
    <property type="protein sequence ID" value="CAL0321882.1"/>
    <property type="molecule type" value="Genomic_DNA"/>
</dbReference>
<dbReference type="PANTHER" id="PTHR11686">
    <property type="entry name" value="GAMMA GLUTAMYL TRANSPEPTIDASE"/>
    <property type="match status" value="1"/>
</dbReference>
<reference evidence="3 4" key="1">
    <citation type="submission" date="2024-03" db="EMBL/GenBank/DDBJ databases">
        <authorList>
            <person name="Martinez-Hernandez J."/>
        </authorList>
    </citation>
    <scope>NUCLEOTIDE SEQUENCE [LARGE SCALE GENOMIC DNA]</scope>
</reference>
<dbReference type="PRINTS" id="PR01210">
    <property type="entry name" value="GGTRANSPTASE"/>
</dbReference>
<comment type="caution">
    <text evidence="3">The sequence shown here is derived from an EMBL/GenBank/DDBJ whole genome shotgun (WGS) entry which is preliminary data.</text>
</comment>
<dbReference type="InterPro" id="IPR029055">
    <property type="entry name" value="Ntn_hydrolases_N"/>
</dbReference>
<dbReference type="SUPFAM" id="SSF56235">
    <property type="entry name" value="N-terminal nucleophile aminohydrolases (Ntn hydrolases)"/>
    <property type="match status" value="1"/>
</dbReference>
<gene>
    <name evidence="3" type="ORF">LLUT_LOCUS22942</name>
</gene>
<keyword evidence="4" id="KW-1185">Reference proteome</keyword>
<evidence type="ECO:0000313" key="4">
    <source>
        <dbReference type="Proteomes" id="UP001497480"/>
    </source>
</evidence>
<organism evidence="3 4">
    <name type="scientific">Lupinus luteus</name>
    <name type="common">European yellow lupine</name>
    <dbReference type="NCBI Taxonomy" id="3873"/>
    <lineage>
        <taxon>Eukaryota</taxon>
        <taxon>Viridiplantae</taxon>
        <taxon>Streptophyta</taxon>
        <taxon>Embryophyta</taxon>
        <taxon>Tracheophyta</taxon>
        <taxon>Spermatophyta</taxon>
        <taxon>Magnoliopsida</taxon>
        <taxon>eudicotyledons</taxon>
        <taxon>Gunneridae</taxon>
        <taxon>Pentapetalae</taxon>
        <taxon>rosids</taxon>
        <taxon>fabids</taxon>
        <taxon>Fabales</taxon>
        <taxon>Fabaceae</taxon>
        <taxon>Papilionoideae</taxon>
        <taxon>50 kb inversion clade</taxon>
        <taxon>genistoids sensu lato</taxon>
        <taxon>core genistoids</taxon>
        <taxon>Genisteae</taxon>
        <taxon>Lupinus</taxon>
    </lineage>
</organism>
<accession>A0AAV1XLK5</accession>
<protein>
    <submittedName>
        <fullName evidence="3">Uncharacterized protein</fullName>
    </submittedName>
</protein>
<dbReference type="Proteomes" id="UP001497480">
    <property type="component" value="Unassembled WGS sequence"/>
</dbReference>
<dbReference type="AlphaFoldDB" id="A0AAV1XLK5"/>
<dbReference type="Pfam" id="PF01019">
    <property type="entry name" value="G_glu_transpept"/>
    <property type="match status" value="1"/>
</dbReference>